<evidence type="ECO:0000256" key="4">
    <source>
        <dbReference type="ARBA" id="ARBA00022771"/>
    </source>
</evidence>
<name>A0A1R3JQJ3_9ROSI</name>
<evidence type="ECO:0000256" key="2">
    <source>
        <dbReference type="ARBA" id="ARBA00022723"/>
    </source>
</evidence>
<evidence type="ECO:0000256" key="3">
    <source>
        <dbReference type="ARBA" id="ARBA00022737"/>
    </source>
</evidence>
<dbReference type="GO" id="GO:0010200">
    <property type="term" value="P:response to chitin"/>
    <property type="evidence" value="ECO:0007669"/>
    <property type="project" value="TreeGrafter"/>
</dbReference>
<dbReference type="OrthoDB" id="9411774at2759"/>
<feature type="region of interest" description="Disordered" evidence="10">
    <location>
        <begin position="63"/>
        <end position="83"/>
    </location>
</feature>
<keyword evidence="2" id="KW-0479">Metal-binding</keyword>
<evidence type="ECO:0000256" key="6">
    <source>
        <dbReference type="ARBA" id="ARBA00023015"/>
    </source>
</evidence>
<dbReference type="Proteomes" id="UP000187203">
    <property type="component" value="Unassembled WGS sequence"/>
</dbReference>
<comment type="caution">
    <text evidence="12">The sequence shown here is derived from an EMBL/GenBank/DDBJ whole genome shotgun (WGS) entry which is preliminary data.</text>
</comment>
<evidence type="ECO:0000256" key="8">
    <source>
        <dbReference type="ARBA" id="ARBA00023242"/>
    </source>
</evidence>
<dbReference type="GO" id="GO:0005634">
    <property type="term" value="C:nucleus"/>
    <property type="evidence" value="ECO:0007669"/>
    <property type="project" value="UniProtKB-SubCell"/>
</dbReference>
<dbReference type="PROSITE" id="PS00028">
    <property type="entry name" value="ZINC_FINGER_C2H2_1"/>
    <property type="match status" value="2"/>
</dbReference>
<dbReference type="AlphaFoldDB" id="A0A1R3JQJ3"/>
<dbReference type="InterPro" id="IPR036236">
    <property type="entry name" value="Znf_C2H2_sf"/>
</dbReference>
<dbReference type="STRING" id="93759.A0A1R3JQJ3"/>
<sequence>MKRGRESEESVNFESSIDVTKCLMLLSQGIDNNKPKLDDLVDDEEVFECKTCHRRFPSFQALGGHRASHNKKPKSIGDHENRKANKDSKFDLSLGITSNVPKVHECAICGKKFNIGQALGGHMRKHRASIYESFDPYYFPMVPKLPVLSRSNSKRILSLDLNLTPLENDLEALFGNMAPKLDLRF</sequence>
<organism evidence="12 13">
    <name type="scientific">Corchorus olitorius</name>
    <dbReference type="NCBI Taxonomy" id="93759"/>
    <lineage>
        <taxon>Eukaryota</taxon>
        <taxon>Viridiplantae</taxon>
        <taxon>Streptophyta</taxon>
        <taxon>Embryophyta</taxon>
        <taxon>Tracheophyta</taxon>
        <taxon>Spermatophyta</taxon>
        <taxon>Magnoliopsida</taxon>
        <taxon>eudicotyledons</taxon>
        <taxon>Gunneridae</taxon>
        <taxon>Pentapetalae</taxon>
        <taxon>rosids</taxon>
        <taxon>malvids</taxon>
        <taxon>Malvales</taxon>
        <taxon>Malvaceae</taxon>
        <taxon>Grewioideae</taxon>
        <taxon>Apeibeae</taxon>
        <taxon>Corchorus</taxon>
    </lineage>
</organism>
<dbReference type="SMART" id="SM00355">
    <property type="entry name" value="ZnF_C2H2"/>
    <property type="match status" value="2"/>
</dbReference>
<accession>A0A1R3JQJ3</accession>
<feature type="domain" description="C2H2-type" evidence="11">
    <location>
        <begin position="47"/>
        <end position="74"/>
    </location>
</feature>
<evidence type="ECO:0000313" key="12">
    <source>
        <dbReference type="EMBL" id="OMO97129.1"/>
    </source>
</evidence>
<dbReference type="SUPFAM" id="SSF57667">
    <property type="entry name" value="beta-beta-alpha zinc fingers"/>
    <property type="match status" value="1"/>
</dbReference>
<evidence type="ECO:0000259" key="11">
    <source>
        <dbReference type="PROSITE" id="PS50157"/>
    </source>
</evidence>
<keyword evidence="5" id="KW-0862">Zinc</keyword>
<evidence type="ECO:0000256" key="10">
    <source>
        <dbReference type="SAM" id="MobiDB-lite"/>
    </source>
</evidence>
<dbReference type="PROSITE" id="PS50157">
    <property type="entry name" value="ZINC_FINGER_C2H2_2"/>
    <property type="match status" value="2"/>
</dbReference>
<evidence type="ECO:0000256" key="7">
    <source>
        <dbReference type="ARBA" id="ARBA00023163"/>
    </source>
</evidence>
<evidence type="ECO:0000313" key="13">
    <source>
        <dbReference type="Proteomes" id="UP000187203"/>
    </source>
</evidence>
<keyword evidence="4 9" id="KW-0863">Zinc-finger</keyword>
<keyword evidence="3" id="KW-0677">Repeat</keyword>
<dbReference type="GO" id="GO:0006950">
    <property type="term" value="P:response to stress"/>
    <property type="evidence" value="ECO:0007669"/>
    <property type="project" value="TreeGrafter"/>
</dbReference>
<keyword evidence="8" id="KW-0539">Nucleus</keyword>
<dbReference type="PANTHER" id="PTHR26374">
    <property type="entry name" value="ZINC FINGER PROTEIN ZAT5"/>
    <property type="match status" value="1"/>
</dbReference>
<protein>
    <submittedName>
        <fullName evidence="12">Zinc finger, C2H2-like protein</fullName>
    </submittedName>
</protein>
<keyword evidence="7" id="KW-0804">Transcription</keyword>
<keyword evidence="6" id="KW-0805">Transcription regulation</keyword>
<reference evidence="13" key="1">
    <citation type="submission" date="2013-09" db="EMBL/GenBank/DDBJ databases">
        <title>Corchorus olitorius genome sequencing.</title>
        <authorList>
            <person name="Alam M."/>
            <person name="Haque M.S."/>
            <person name="Islam M.S."/>
            <person name="Emdad E.M."/>
            <person name="Islam M.M."/>
            <person name="Ahmed B."/>
            <person name="Halim A."/>
            <person name="Hossen Q.M.M."/>
            <person name="Hossain M.Z."/>
            <person name="Ahmed R."/>
            <person name="Khan M.M."/>
            <person name="Islam R."/>
            <person name="Rashid M.M."/>
            <person name="Khan S.A."/>
            <person name="Rahman M.S."/>
            <person name="Alam M."/>
            <person name="Yahiya A.S."/>
            <person name="Khan M.S."/>
            <person name="Azam M.S."/>
            <person name="Haque T."/>
            <person name="Lashkar M.Z.H."/>
            <person name="Akhand A.I."/>
            <person name="Morshed G."/>
            <person name="Roy S."/>
            <person name="Uddin K.S."/>
            <person name="Rabeya T."/>
            <person name="Hossain A.S."/>
            <person name="Chowdhury A."/>
            <person name="Snigdha A.R."/>
            <person name="Mortoza M.S."/>
            <person name="Matin S.A."/>
            <person name="Hoque S.M.E."/>
            <person name="Islam M.K."/>
            <person name="Roy D.K."/>
            <person name="Haider R."/>
            <person name="Moosa M.M."/>
            <person name="Elias S.M."/>
            <person name="Hasan A.M."/>
            <person name="Jahan S."/>
            <person name="Shafiuddin M."/>
            <person name="Mahmood N."/>
            <person name="Shommy N.S."/>
        </authorList>
    </citation>
    <scope>NUCLEOTIDE SEQUENCE [LARGE SCALE GENOMIC DNA]</scope>
    <source>
        <strain evidence="13">cv. O-4</strain>
    </source>
</reference>
<comment type="subcellular location">
    <subcellularLocation>
        <location evidence="1">Nucleus</location>
    </subcellularLocation>
</comment>
<dbReference type="Gene3D" id="3.30.160.60">
    <property type="entry name" value="Classic Zinc Finger"/>
    <property type="match status" value="2"/>
</dbReference>
<dbReference type="GO" id="GO:0008270">
    <property type="term" value="F:zinc ion binding"/>
    <property type="evidence" value="ECO:0007669"/>
    <property type="project" value="UniProtKB-KW"/>
</dbReference>
<gene>
    <name evidence="12" type="ORF">COLO4_14866</name>
</gene>
<proteinExistence type="predicted"/>
<dbReference type="EMBL" id="AWUE01015469">
    <property type="protein sequence ID" value="OMO97129.1"/>
    <property type="molecule type" value="Genomic_DNA"/>
</dbReference>
<evidence type="ECO:0000256" key="1">
    <source>
        <dbReference type="ARBA" id="ARBA00004123"/>
    </source>
</evidence>
<dbReference type="Pfam" id="PF13912">
    <property type="entry name" value="zf-C2H2_6"/>
    <property type="match status" value="2"/>
</dbReference>
<dbReference type="PANTHER" id="PTHR26374:SF465">
    <property type="entry name" value="ZINC FINGER PROTEIN ZAT11-LIKE"/>
    <property type="match status" value="1"/>
</dbReference>
<keyword evidence="13" id="KW-1185">Reference proteome</keyword>
<evidence type="ECO:0000256" key="5">
    <source>
        <dbReference type="ARBA" id="ARBA00022833"/>
    </source>
</evidence>
<dbReference type="InterPro" id="IPR013087">
    <property type="entry name" value="Znf_C2H2_type"/>
</dbReference>
<feature type="domain" description="C2H2-type" evidence="11">
    <location>
        <begin position="104"/>
        <end position="126"/>
    </location>
</feature>
<evidence type="ECO:0000256" key="9">
    <source>
        <dbReference type="PROSITE-ProRule" id="PRU00042"/>
    </source>
</evidence>